<evidence type="ECO:0000256" key="13">
    <source>
        <dbReference type="ARBA" id="ARBA00032593"/>
    </source>
</evidence>
<evidence type="ECO:0000313" key="16">
    <source>
        <dbReference type="EMBL" id="MBR0666606.1"/>
    </source>
</evidence>
<dbReference type="Proteomes" id="UP001196870">
    <property type="component" value="Unassembled WGS sequence"/>
</dbReference>
<dbReference type="SUPFAM" id="SSF46785">
    <property type="entry name" value="Winged helix' DNA-binding domain"/>
    <property type="match status" value="1"/>
</dbReference>
<proteinExistence type="inferred from homology"/>
<evidence type="ECO:0000256" key="6">
    <source>
        <dbReference type="ARBA" id="ARBA00022491"/>
    </source>
</evidence>
<evidence type="ECO:0000256" key="7">
    <source>
        <dbReference type="ARBA" id="ARBA00023015"/>
    </source>
</evidence>
<comment type="subunit">
    <text evidence="3">Homodimer.</text>
</comment>
<organism evidence="16 17">
    <name type="scientific">Plastoroseomonas hellenica</name>
    <dbReference type="NCBI Taxonomy" id="2687306"/>
    <lineage>
        <taxon>Bacteria</taxon>
        <taxon>Pseudomonadati</taxon>
        <taxon>Pseudomonadota</taxon>
        <taxon>Alphaproteobacteria</taxon>
        <taxon>Acetobacterales</taxon>
        <taxon>Acetobacteraceae</taxon>
        <taxon>Plastoroseomonas</taxon>
    </lineage>
</organism>
<dbReference type="InterPro" id="IPR036421">
    <property type="entry name" value="Fe_dep_repressor_sf"/>
</dbReference>
<comment type="function">
    <text evidence="12">In the presence of manganese, represses expression of mntH and mntS. Up-regulates expression of mntP.</text>
</comment>
<dbReference type="InterPro" id="IPR022687">
    <property type="entry name" value="HTH_DTXR"/>
</dbReference>
<dbReference type="PANTHER" id="PTHR33238:SF11">
    <property type="entry name" value="TRANSCRIPTIONAL REGULATOR MNTR"/>
    <property type="match status" value="1"/>
</dbReference>
<comment type="subcellular location">
    <subcellularLocation>
        <location evidence="1">Cytoplasm</location>
    </subcellularLocation>
</comment>
<feature type="domain" description="HTH dtxR-type" evidence="15">
    <location>
        <begin position="39"/>
        <end position="100"/>
    </location>
</feature>
<feature type="compositionally biased region" description="Low complexity" evidence="14">
    <location>
        <begin position="23"/>
        <end position="35"/>
    </location>
</feature>
<evidence type="ECO:0000256" key="10">
    <source>
        <dbReference type="ARBA" id="ARBA00023163"/>
    </source>
</evidence>
<dbReference type="InterPro" id="IPR036390">
    <property type="entry name" value="WH_DNA-bd_sf"/>
</dbReference>
<dbReference type="NCBIfam" id="NF008273">
    <property type="entry name" value="PRK11050.1"/>
    <property type="match status" value="1"/>
</dbReference>
<evidence type="ECO:0000256" key="14">
    <source>
        <dbReference type="SAM" id="MobiDB-lite"/>
    </source>
</evidence>
<feature type="region of interest" description="Disordered" evidence="14">
    <location>
        <begin position="1"/>
        <end position="35"/>
    </location>
</feature>
<evidence type="ECO:0000313" key="17">
    <source>
        <dbReference type="Proteomes" id="UP001196870"/>
    </source>
</evidence>
<evidence type="ECO:0000256" key="2">
    <source>
        <dbReference type="ARBA" id="ARBA00007871"/>
    </source>
</evidence>
<keyword evidence="10" id="KW-0804">Transcription</keyword>
<evidence type="ECO:0000256" key="9">
    <source>
        <dbReference type="ARBA" id="ARBA00023159"/>
    </source>
</evidence>
<sequence>MQAPPKPRAKSAAGPTATSPLPAEEAQAARHSSARAGRASAVLEDYVELIDDLQAETGEARTTDIARRLGVAHPTVIKSIARLKALGLAVSQPYRSIFLTEEGRALAQRVRARHRLVVDLLVAVGVPRTVAEADAEGIEHHVSEATLESFERFLRRD</sequence>
<comment type="caution">
    <text evidence="16">The sequence shown here is derived from an EMBL/GenBank/DDBJ whole genome shotgun (WGS) entry which is preliminary data.</text>
</comment>
<dbReference type="SMART" id="SM00529">
    <property type="entry name" value="HTH_DTXR"/>
    <property type="match status" value="1"/>
</dbReference>
<gene>
    <name evidence="16" type="primary">mntR</name>
    <name evidence="16" type="ORF">GXW71_19765</name>
</gene>
<reference evidence="17" key="1">
    <citation type="journal article" date="2021" name="Syst. Appl. Microbiol.">
        <title>Roseomonas hellenica sp. nov., isolated from roots of wild-growing Alkanna tinctoria.</title>
        <authorList>
            <person name="Rat A."/>
            <person name="Naranjo H.D."/>
            <person name="Lebbe L."/>
            <person name="Cnockaert M."/>
            <person name="Krigas N."/>
            <person name="Grigoriadou K."/>
            <person name="Maloupa E."/>
            <person name="Willems A."/>
        </authorList>
    </citation>
    <scope>NUCLEOTIDE SEQUENCE [LARGE SCALE GENOMIC DNA]</scope>
    <source>
        <strain evidence="17">LMG 31523</strain>
    </source>
</reference>
<dbReference type="Gene3D" id="1.10.10.10">
    <property type="entry name" value="Winged helix-like DNA-binding domain superfamily/Winged helix DNA-binding domain"/>
    <property type="match status" value="1"/>
</dbReference>
<accession>A0ABS5F206</accession>
<evidence type="ECO:0000259" key="15">
    <source>
        <dbReference type="PROSITE" id="PS50944"/>
    </source>
</evidence>
<keyword evidence="5" id="KW-0963">Cytoplasm</keyword>
<evidence type="ECO:0000256" key="12">
    <source>
        <dbReference type="ARBA" id="ARBA00025185"/>
    </source>
</evidence>
<dbReference type="InterPro" id="IPR036388">
    <property type="entry name" value="WH-like_DNA-bd_sf"/>
</dbReference>
<dbReference type="InterPro" id="IPR022689">
    <property type="entry name" value="Iron_dep_repressor"/>
</dbReference>
<evidence type="ECO:0000256" key="8">
    <source>
        <dbReference type="ARBA" id="ARBA00023125"/>
    </source>
</evidence>
<dbReference type="InterPro" id="IPR050536">
    <property type="entry name" value="DtxR_MntR_Metal-Reg"/>
</dbReference>
<dbReference type="Gene3D" id="1.10.60.10">
    <property type="entry name" value="Iron dependent repressor, metal binding and dimerisation domain"/>
    <property type="match status" value="1"/>
</dbReference>
<keyword evidence="11" id="KW-0464">Manganese</keyword>
<dbReference type="InterPro" id="IPR001367">
    <property type="entry name" value="Fe_dep_repressor"/>
</dbReference>
<dbReference type="PANTHER" id="PTHR33238">
    <property type="entry name" value="IRON (METAL) DEPENDENT REPRESSOR, DTXR FAMILY"/>
    <property type="match status" value="1"/>
</dbReference>
<evidence type="ECO:0000256" key="4">
    <source>
        <dbReference type="ARBA" id="ARBA00022386"/>
    </source>
</evidence>
<comment type="similarity">
    <text evidence="2">Belongs to the DtxR/MntR family.</text>
</comment>
<dbReference type="EMBL" id="JAAGBB010000024">
    <property type="protein sequence ID" value="MBR0666606.1"/>
    <property type="molecule type" value="Genomic_DNA"/>
</dbReference>
<evidence type="ECO:0000256" key="1">
    <source>
        <dbReference type="ARBA" id="ARBA00004496"/>
    </source>
</evidence>
<dbReference type="Pfam" id="PF02742">
    <property type="entry name" value="Fe_dep_repr_C"/>
    <property type="match status" value="1"/>
</dbReference>
<dbReference type="SUPFAM" id="SSF47979">
    <property type="entry name" value="Iron-dependent repressor protein, dimerization domain"/>
    <property type="match status" value="1"/>
</dbReference>
<keyword evidence="8" id="KW-0238">DNA-binding</keyword>
<dbReference type="Pfam" id="PF01325">
    <property type="entry name" value="Fe_dep_repress"/>
    <property type="match status" value="1"/>
</dbReference>
<dbReference type="RefSeq" id="WP_211854313.1">
    <property type="nucleotide sequence ID" value="NZ_JAAGBB010000024.1"/>
</dbReference>
<evidence type="ECO:0000256" key="3">
    <source>
        <dbReference type="ARBA" id="ARBA00011738"/>
    </source>
</evidence>
<keyword evidence="7" id="KW-0805">Transcription regulation</keyword>
<protein>
    <recommendedName>
        <fullName evidence="4">Transcriptional regulator MntR</fullName>
    </recommendedName>
    <alternativeName>
        <fullName evidence="13">Manganese transport regulator</fullName>
    </alternativeName>
</protein>
<evidence type="ECO:0000256" key="5">
    <source>
        <dbReference type="ARBA" id="ARBA00022490"/>
    </source>
</evidence>
<dbReference type="PROSITE" id="PS50944">
    <property type="entry name" value="HTH_DTXR"/>
    <property type="match status" value="1"/>
</dbReference>
<keyword evidence="6" id="KW-0678">Repressor</keyword>
<name>A0ABS5F206_9PROT</name>
<keyword evidence="17" id="KW-1185">Reference proteome</keyword>
<keyword evidence="9" id="KW-0010">Activator</keyword>
<evidence type="ECO:0000256" key="11">
    <source>
        <dbReference type="ARBA" id="ARBA00023211"/>
    </source>
</evidence>